<protein>
    <submittedName>
        <fullName evidence="2">Uncharacterized protein</fullName>
    </submittedName>
</protein>
<feature type="transmembrane region" description="Helical" evidence="1">
    <location>
        <begin position="21"/>
        <end position="39"/>
    </location>
</feature>
<gene>
    <name evidence="2" type="ORF">ACFSL2_12035</name>
</gene>
<keyword evidence="3" id="KW-1185">Reference proteome</keyword>
<dbReference type="RefSeq" id="WP_377198083.1">
    <property type="nucleotide sequence ID" value="NZ_JBHUHF010000001.1"/>
</dbReference>
<proteinExistence type="predicted"/>
<dbReference type="EMBL" id="JBHUHF010000001">
    <property type="protein sequence ID" value="MFD2026237.1"/>
    <property type="molecule type" value="Genomic_DNA"/>
</dbReference>
<organism evidence="2 3">
    <name type="scientific">Promicromonospora aerolata</name>
    <dbReference type="NCBI Taxonomy" id="195749"/>
    <lineage>
        <taxon>Bacteria</taxon>
        <taxon>Bacillati</taxon>
        <taxon>Actinomycetota</taxon>
        <taxon>Actinomycetes</taxon>
        <taxon>Micrococcales</taxon>
        <taxon>Promicromonosporaceae</taxon>
        <taxon>Promicromonospora</taxon>
    </lineage>
</organism>
<sequence length="190" mass="19587">MESPITKTSRPTPVRGREVGAQIAGAFGMVFVAVNSTALAPPVRIPLLVAAGIGLATIVLLSIRSYRTQARAASSPPGGSPFGRAYWLVVGIEAVALFGGSRALTSLGHPELGVAWVAFVVGTHFFALARIFRLARFNVLGAIITVFGVAGFGLRALGHVEPIAVVSGVLSGLTLLAFGLWAFAPGRTAP</sequence>
<feature type="transmembrane region" description="Helical" evidence="1">
    <location>
        <begin position="139"/>
        <end position="157"/>
    </location>
</feature>
<evidence type="ECO:0000313" key="3">
    <source>
        <dbReference type="Proteomes" id="UP001597338"/>
    </source>
</evidence>
<dbReference type="Proteomes" id="UP001597338">
    <property type="component" value="Unassembled WGS sequence"/>
</dbReference>
<comment type="caution">
    <text evidence="2">The sequence shown here is derived from an EMBL/GenBank/DDBJ whole genome shotgun (WGS) entry which is preliminary data.</text>
</comment>
<evidence type="ECO:0000256" key="1">
    <source>
        <dbReference type="SAM" id="Phobius"/>
    </source>
</evidence>
<feature type="transmembrane region" description="Helical" evidence="1">
    <location>
        <begin position="163"/>
        <end position="184"/>
    </location>
</feature>
<keyword evidence="1" id="KW-1133">Transmembrane helix</keyword>
<feature type="transmembrane region" description="Helical" evidence="1">
    <location>
        <begin position="113"/>
        <end position="132"/>
    </location>
</feature>
<keyword evidence="1" id="KW-0812">Transmembrane</keyword>
<feature type="transmembrane region" description="Helical" evidence="1">
    <location>
        <begin position="84"/>
        <end position="101"/>
    </location>
</feature>
<evidence type="ECO:0000313" key="2">
    <source>
        <dbReference type="EMBL" id="MFD2026237.1"/>
    </source>
</evidence>
<accession>A0ABW4V9V8</accession>
<keyword evidence="1" id="KW-0472">Membrane</keyword>
<name>A0ABW4V9V8_9MICO</name>
<reference evidence="3" key="1">
    <citation type="journal article" date="2019" name="Int. J. Syst. Evol. Microbiol.">
        <title>The Global Catalogue of Microorganisms (GCM) 10K type strain sequencing project: providing services to taxonomists for standard genome sequencing and annotation.</title>
        <authorList>
            <consortium name="The Broad Institute Genomics Platform"/>
            <consortium name="The Broad Institute Genome Sequencing Center for Infectious Disease"/>
            <person name="Wu L."/>
            <person name="Ma J."/>
        </authorList>
    </citation>
    <scope>NUCLEOTIDE SEQUENCE [LARGE SCALE GENOMIC DNA]</scope>
    <source>
        <strain evidence="3">CCM 7043</strain>
    </source>
</reference>
<feature type="transmembrane region" description="Helical" evidence="1">
    <location>
        <begin position="45"/>
        <end position="63"/>
    </location>
</feature>